<feature type="non-terminal residue" evidence="2">
    <location>
        <position position="87"/>
    </location>
</feature>
<sequence>WHNLYFKSDRCVFENPERLRVLSYKLGRVGDLKVGSYAIIDDEPSQIASLQKSKSGKHGSAKFRLSAISLFDGSKRSFVSPVSASIQ</sequence>
<dbReference type="AlphaFoldDB" id="X0Y3D9"/>
<feature type="non-terminal residue" evidence="2">
    <location>
        <position position="1"/>
    </location>
</feature>
<dbReference type="InterPro" id="IPR008991">
    <property type="entry name" value="Translation_prot_SH3-like_sf"/>
</dbReference>
<evidence type="ECO:0000313" key="2">
    <source>
        <dbReference type="EMBL" id="GAG50394.1"/>
    </source>
</evidence>
<dbReference type="EMBL" id="BARS01058691">
    <property type="protein sequence ID" value="GAG50394.1"/>
    <property type="molecule type" value="Genomic_DNA"/>
</dbReference>
<dbReference type="InterPro" id="IPR014722">
    <property type="entry name" value="Rib_uL2_dom2"/>
</dbReference>
<protein>
    <recommendedName>
        <fullName evidence="1">Translation initiation factor 5A-like N-terminal domain-containing protein</fullName>
    </recommendedName>
</protein>
<comment type="caution">
    <text evidence="2">The sequence shown here is derived from an EMBL/GenBank/DDBJ whole genome shotgun (WGS) entry which is preliminary data.</text>
</comment>
<proteinExistence type="predicted"/>
<feature type="domain" description="Translation initiation factor 5A-like N-terminal" evidence="1">
    <location>
        <begin position="29"/>
        <end position="82"/>
    </location>
</feature>
<dbReference type="Gene3D" id="2.30.30.30">
    <property type="match status" value="1"/>
</dbReference>
<name>X0Y3D9_9ZZZZ</name>
<reference evidence="2" key="1">
    <citation type="journal article" date="2014" name="Front. Microbiol.">
        <title>High frequency of phylogenetically diverse reductive dehalogenase-homologous genes in deep subseafloor sedimentary metagenomes.</title>
        <authorList>
            <person name="Kawai M."/>
            <person name="Futagami T."/>
            <person name="Toyoda A."/>
            <person name="Takaki Y."/>
            <person name="Nishi S."/>
            <person name="Hori S."/>
            <person name="Arai W."/>
            <person name="Tsubouchi T."/>
            <person name="Morono Y."/>
            <person name="Uchiyama I."/>
            <person name="Ito T."/>
            <person name="Fujiyama A."/>
            <person name="Inagaki F."/>
            <person name="Takami H."/>
        </authorList>
    </citation>
    <scope>NUCLEOTIDE SEQUENCE</scope>
    <source>
        <strain evidence="2">Expedition CK06-06</strain>
    </source>
</reference>
<organism evidence="2">
    <name type="scientific">marine sediment metagenome</name>
    <dbReference type="NCBI Taxonomy" id="412755"/>
    <lineage>
        <taxon>unclassified sequences</taxon>
        <taxon>metagenomes</taxon>
        <taxon>ecological metagenomes</taxon>
    </lineage>
</organism>
<dbReference type="SUPFAM" id="SSF50104">
    <property type="entry name" value="Translation proteins SH3-like domain"/>
    <property type="match status" value="1"/>
</dbReference>
<accession>X0Y3D9</accession>
<dbReference type="Pfam" id="PF21485">
    <property type="entry name" value="IF5A-like_N"/>
    <property type="match status" value="1"/>
</dbReference>
<gene>
    <name evidence="2" type="ORF">S01H1_85447</name>
</gene>
<evidence type="ECO:0000259" key="1">
    <source>
        <dbReference type="Pfam" id="PF21485"/>
    </source>
</evidence>
<dbReference type="InterPro" id="IPR048670">
    <property type="entry name" value="IF5A-like_N"/>
</dbReference>